<sequence>MNEGNVTKKNEGIMHCYINNKCNQCDGKRQNKISQEVCKHAFSLNSSANSRPTLIIESVLRTIIIVLFQFIHNLLIVMINYFWNTDNKGARMEKTKGNEIVRKKHETTTYYKQRPNTSKMVNNFANVDLYLGMDNVSTYGNDFSPVDSGIDSRSPSRSNTNETLSEYIEGSGIIHESFRHHTRKWYDKSDCDQITPRSDSCRASRELTRMRQGSFVTSSDLPLNQSLRQELSITRHVTRVRSAHSKRLNQLL</sequence>
<keyword evidence="1" id="KW-0812">Transmembrane</keyword>
<protein>
    <submittedName>
        <fullName evidence="3">Uncharacterized protein</fullName>
    </submittedName>
</protein>
<name>A0AAF5Q1H4_WUCBA</name>
<dbReference type="WBParaSite" id="mrna-Wban_09149">
    <property type="protein sequence ID" value="mrna-Wban_09149"/>
    <property type="gene ID" value="Wban_09149"/>
</dbReference>
<keyword evidence="1" id="KW-0472">Membrane</keyword>
<proteinExistence type="predicted"/>
<reference evidence="2" key="1">
    <citation type="submission" date="2015-03" db="EMBL/GenBank/DDBJ databases">
        <title>Wuchereria bancrofti Genome Sequencing Papua New Guinea Strain.</title>
        <authorList>
            <person name="Small S.T."/>
            <person name="Serre D."/>
            <person name="Zimmerman P.A."/>
        </authorList>
    </citation>
    <scope>NUCLEOTIDE SEQUENCE [LARGE SCALE GENOMIC DNA]</scope>
    <source>
        <strain evidence="2">pt0022</strain>
    </source>
</reference>
<evidence type="ECO:0000256" key="1">
    <source>
        <dbReference type="SAM" id="Phobius"/>
    </source>
</evidence>
<reference evidence="3" key="3">
    <citation type="submission" date="2024-02" db="UniProtKB">
        <authorList>
            <consortium name="WormBaseParasite"/>
        </authorList>
    </citation>
    <scope>IDENTIFICATION</scope>
    <source>
        <strain evidence="3">pt0022</strain>
    </source>
</reference>
<evidence type="ECO:0000313" key="3">
    <source>
        <dbReference type="WBParaSite" id="mrna-Wban_09149"/>
    </source>
</evidence>
<accession>A0AAF5Q1H4</accession>
<dbReference type="Proteomes" id="UP000093561">
    <property type="component" value="Unassembled WGS sequence"/>
</dbReference>
<dbReference type="AlphaFoldDB" id="A0AAF5Q1H4"/>
<organism evidence="2 3">
    <name type="scientific">Wuchereria bancrofti</name>
    <dbReference type="NCBI Taxonomy" id="6293"/>
    <lineage>
        <taxon>Eukaryota</taxon>
        <taxon>Metazoa</taxon>
        <taxon>Ecdysozoa</taxon>
        <taxon>Nematoda</taxon>
        <taxon>Chromadorea</taxon>
        <taxon>Rhabditida</taxon>
        <taxon>Spirurina</taxon>
        <taxon>Spiruromorpha</taxon>
        <taxon>Filarioidea</taxon>
        <taxon>Onchocercidae</taxon>
        <taxon>Wuchereria</taxon>
    </lineage>
</organism>
<feature type="transmembrane region" description="Helical" evidence="1">
    <location>
        <begin position="59"/>
        <end position="83"/>
    </location>
</feature>
<keyword evidence="1" id="KW-1133">Transmembrane helix</keyword>
<reference evidence="2" key="2">
    <citation type="journal article" date="2016" name="Mol. Ecol.">
        <title>Population genomics of the filarial nematode parasite Wuchereria bancrofti from mosquitoes.</title>
        <authorList>
            <person name="Small S.T."/>
            <person name="Reimer L.J."/>
            <person name="Tisch D.J."/>
            <person name="King C.L."/>
            <person name="Christensen B.M."/>
            <person name="Siba P.M."/>
            <person name="Kazura J.W."/>
            <person name="Serre D."/>
            <person name="Zimmerman P.A."/>
        </authorList>
    </citation>
    <scope>NUCLEOTIDE SEQUENCE</scope>
    <source>
        <strain evidence="2">pt0022</strain>
    </source>
</reference>
<evidence type="ECO:0000313" key="2">
    <source>
        <dbReference type="Proteomes" id="UP000093561"/>
    </source>
</evidence>